<dbReference type="OrthoDB" id="7865015at2"/>
<protein>
    <submittedName>
        <fullName evidence="1">Uncharacterized protein</fullName>
    </submittedName>
</protein>
<proteinExistence type="predicted"/>
<name>A0A509EMD8_9HYPH</name>
<evidence type="ECO:0000313" key="2">
    <source>
        <dbReference type="Proteomes" id="UP000410984"/>
    </source>
</evidence>
<accession>A0A509EMD8</accession>
<evidence type="ECO:0000313" key="1">
    <source>
        <dbReference type="EMBL" id="VUD74413.1"/>
    </source>
</evidence>
<dbReference type="EMBL" id="CABFPH010000122">
    <property type="protein sequence ID" value="VUD74413.1"/>
    <property type="molecule type" value="Genomic_DNA"/>
</dbReference>
<sequence length="120" mass="13101">MVAFEETDDLVVLRYVAPPEPGDETAYLDALERVGARPAPFALVMVLGGAAKMSAASERAQALWFKRTRADLDRRCRGLVIVRPGFGEAGADVFRRLWAFPIRIAPDEATARATARSLLA</sequence>
<keyword evidence="2" id="KW-1185">Reference proteome</keyword>
<gene>
    <name evidence="1" type="ORF">MET9862_05043</name>
</gene>
<organism evidence="1 2">
    <name type="scientific">Methylobacterium symbioticum</name>
    <dbReference type="NCBI Taxonomy" id="2584084"/>
    <lineage>
        <taxon>Bacteria</taxon>
        <taxon>Pseudomonadati</taxon>
        <taxon>Pseudomonadota</taxon>
        <taxon>Alphaproteobacteria</taxon>
        <taxon>Hyphomicrobiales</taxon>
        <taxon>Methylobacteriaceae</taxon>
        <taxon>Methylobacterium</taxon>
    </lineage>
</organism>
<dbReference type="Proteomes" id="UP000410984">
    <property type="component" value="Unassembled WGS sequence"/>
</dbReference>
<dbReference type="RefSeq" id="WP_142585713.1">
    <property type="nucleotide sequence ID" value="NZ_CABFPH010000122.1"/>
</dbReference>
<reference evidence="1 2" key="1">
    <citation type="submission" date="2019-06" db="EMBL/GenBank/DDBJ databases">
        <authorList>
            <person name="Rodrigo-Torres L."/>
            <person name="Arahal R. D."/>
            <person name="Lucena T."/>
        </authorList>
    </citation>
    <scope>NUCLEOTIDE SEQUENCE [LARGE SCALE GENOMIC DNA]</scope>
    <source>
        <strain evidence="1 2">SB0023/3</strain>
    </source>
</reference>
<dbReference type="AlphaFoldDB" id="A0A509EMD8"/>